<name>A0ABY9TF24_9GAMM</name>
<feature type="transmembrane region" description="Helical" evidence="1">
    <location>
        <begin position="72"/>
        <end position="94"/>
    </location>
</feature>
<accession>A0ABY9TF24</accession>
<keyword evidence="1" id="KW-1133">Transmembrane helix</keyword>
<gene>
    <name evidence="2" type="ORF">RI845_11845</name>
</gene>
<dbReference type="PROSITE" id="PS51257">
    <property type="entry name" value="PROKAR_LIPOPROTEIN"/>
    <property type="match status" value="1"/>
</dbReference>
<dbReference type="Proteomes" id="UP001248581">
    <property type="component" value="Chromosome"/>
</dbReference>
<keyword evidence="1" id="KW-0472">Membrane</keyword>
<feature type="transmembrane region" description="Helical" evidence="1">
    <location>
        <begin position="43"/>
        <end position="60"/>
    </location>
</feature>
<reference evidence="3" key="1">
    <citation type="submission" date="2023-09" db="EMBL/GenBank/DDBJ databases">
        <authorList>
            <person name="Li S."/>
            <person name="Li X."/>
            <person name="Zhang C."/>
            <person name="Zhao Z."/>
        </authorList>
    </citation>
    <scope>NUCLEOTIDE SEQUENCE [LARGE SCALE GENOMIC DNA]</scope>
    <source>
        <strain evidence="3">SQ345</strain>
    </source>
</reference>
<evidence type="ECO:0000256" key="1">
    <source>
        <dbReference type="SAM" id="Phobius"/>
    </source>
</evidence>
<dbReference type="EMBL" id="CP134146">
    <property type="protein sequence ID" value="WNC67209.1"/>
    <property type="molecule type" value="Genomic_DNA"/>
</dbReference>
<keyword evidence="1" id="KW-0812">Transmembrane</keyword>
<keyword evidence="3" id="KW-1185">Reference proteome</keyword>
<organism evidence="2 3">
    <name type="scientific">Thalassotalea nanhaiensis</name>
    <dbReference type="NCBI Taxonomy" id="3065648"/>
    <lineage>
        <taxon>Bacteria</taxon>
        <taxon>Pseudomonadati</taxon>
        <taxon>Pseudomonadota</taxon>
        <taxon>Gammaproteobacteria</taxon>
        <taxon>Alteromonadales</taxon>
        <taxon>Colwelliaceae</taxon>
        <taxon>Thalassotalea</taxon>
    </lineage>
</organism>
<proteinExistence type="predicted"/>
<dbReference type="RefSeq" id="WP_348386373.1">
    <property type="nucleotide sequence ID" value="NZ_CP134146.1"/>
</dbReference>
<sequence>MLMRILSTFSGIIAAACVLLSAWLSHAGDKLSLHQVSNLETALLFAFIHSIAIFIAVLLFNQTNQRLCQYAASLFGFGLLSFCGLIILRTFISIGMLSKLTPMGGVAFALGWIVLGVASAKTSPNIIGNKD</sequence>
<dbReference type="InterPro" id="IPR006696">
    <property type="entry name" value="DUF423"/>
</dbReference>
<protein>
    <submittedName>
        <fullName evidence="2">DUF423 domain-containing protein</fullName>
    </submittedName>
</protein>
<feature type="transmembrane region" description="Helical" evidence="1">
    <location>
        <begin position="100"/>
        <end position="120"/>
    </location>
</feature>
<evidence type="ECO:0000313" key="3">
    <source>
        <dbReference type="Proteomes" id="UP001248581"/>
    </source>
</evidence>
<dbReference type="Pfam" id="PF04241">
    <property type="entry name" value="DUF423"/>
    <property type="match status" value="1"/>
</dbReference>
<evidence type="ECO:0000313" key="2">
    <source>
        <dbReference type="EMBL" id="WNC67209.1"/>
    </source>
</evidence>